<dbReference type="PANTHER" id="PTHR18964:SF170">
    <property type="entry name" value="SUGAR KINASE"/>
    <property type="match status" value="1"/>
</dbReference>
<sequence length="286" mass="31128">MANLAVFDIGGTAVKCGLWEDGRLSFNTQFFTPKNLDSIIEQMKKVISHYPVDIEGVAISAPGVVDDKARVIDGISAVPYLHNCPIFDIFEKAFKLPIRIENDANCAGIAEMNCGVGTNVNHALFLVLGTGVGGAVFINGSLYKGAHLFGGEFGLMKNHTNRILSETGTIVKATKAYEKVTGEAIDGKQLFRLAGLRDPLANKLLDTMYENISQILYDLQVALDPEMIIVGGAISERPEVIDELQKWLYEKLASVRLQHITPVVSACQFKNDANLIGAAINFIETI</sequence>
<dbReference type="STRING" id="519472.BHY08_03150"/>
<evidence type="ECO:0000256" key="1">
    <source>
        <dbReference type="ARBA" id="ARBA00006479"/>
    </source>
</evidence>
<dbReference type="KEGG" id="vte:BHY08_03150"/>
<dbReference type="CDD" id="cd24152">
    <property type="entry name" value="ASKHA_NBD_ROK-like"/>
    <property type="match status" value="1"/>
</dbReference>
<dbReference type="Proteomes" id="UP000191200">
    <property type="component" value="Chromosome"/>
</dbReference>
<gene>
    <name evidence="2" type="ORF">BHY08_03150</name>
</gene>
<dbReference type="PANTHER" id="PTHR18964">
    <property type="entry name" value="ROK (REPRESSOR, ORF, KINASE) FAMILY"/>
    <property type="match status" value="1"/>
</dbReference>
<dbReference type="SUPFAM" id="SSF53067">
    <property type="entry name" value="Actin-like ATPase domain"/>
    <property type="match status" value="1"/>
</dbReference>
<dbReference type="EMBL" id="CP017267">
    <property type="protein sequence ID" value="APB30915.1"/>
    <property type="molecule type" value="Genomic_DNA"/>
</dbReference>
<keyword evidence="2" id="KW-0808">Transferase</keyword>
<evidence type="ECO:0000313" key="2">
    <source>
        <dbReference type="EMBL" id="APB30915.1"/>
    </source>
</evidence>
<dbReference type="Pfam" id="PF00480">
    <property type="entry name" value="ROK"/>
    <property type="match status" value="1"/>
</dbReference>
<accession>A0A1J0A4Q7</accession>
<keyword evidence="2" id="KW-0418">Kinase</keyword>
<proteinExistence type="inferred from homology"/>
<dbReference type="GO" id="GO:0016301">
    <property type="term" value="F:kinase activity"/>
    <property type="evidence" value="ECO:0007669"/>
    <property type="project" value="UniProtKB-KW"/>
</dbReference>
<dbReference type="InterPro" id="IPR043129">
    <property type="entry name" value="ATPase_NBD"/>
</dbReference>
<reference evidence="2 3" key="1">
    <citation type="submission" date="2016-09" db="EMBL/GenBank/DDBJ databases">
        <title>Vagococcus teuberi sp. nov., isolated from the Malian artisanal sour milk fene.</title>
        <authorList>
            <person name="Wullschleger S."/>
            <person name="Seifert C."/>
            <person name="Baumgartner S."/>
            <person name="Lacroix C."/>
            <person name="Bonfoh B."/>
            <person name="Stevens M.J."/>
            <person name="Meile L."/>
        </authorList>
    </citation>
    <scope>NUCLEOTIDE SEQUENCE [LARGE SCALE GENOMIC DNA]</scope>
    <source>
        <strain evidence="2 3">DSM 21459</strain>
    </source>
</reference>
<dbReference type="Gene3D" id="3.30.420.40">
    <property type="match status" value="2"/>
</dbReference>
<name>A0A1J0A4Q7_9ENTE</name>
<organism evidence="2 3">
    <name type="scientific">Vagococcus teuberi</name>
    <dbReference type="NCBI Taxonomy" id="519472"/>
    <lineage>
        <taxon>Bacteria</taxon>
        <taxon>Bacillati</taxon>
        <taxon>Bacillota</taxon>
        <taxon>Bacilli</taxon>
        <taxon>Lactobacillales</taxon>
        <taxon>Enterococcaceae</taxon>
        <taxon>Vagococcus</taxon>
    </lineage>
</organism>
<keyword evidence="3" id="KW-1185">Reference proteome</keyword>
<dbReference type="RefSeq" id="WP_071456492.1">
    <property type="nucleotide sequence ID" value="NZ_CP017267.1"/>
</dbReference>
<comment type="similarity">
    <text evidence="1">Belongs to the ROK (NagC/XylR) family.</text>
</comment>
<protein>
    <submittedName>
        <fullName evidence="2">N-acetylmannosamine kinase</fullName>
    </submittedName>
</protein>
<dbReference type="OrthoDB" id="9795247at2"/>
<dbReference type="InterPro" id="IPR000600">
    <property type="entry name" value="ROK"/>
</dbReference>
<dbReference type="AlphaFoldDB" id="A0A1J0A4Q7"/>
<evidence type="ECO:0000313" key="3">
    <source>
        <dbReference type="Proteomes" id="UP000191200"/>
    </source>
</evidence>